<dbReference type="AlphaFoldDB" id="A0A0A9CEW5"/>
<evidence type="ECO:0000313" key="1">
    <source>
        <dbReference type="EMBL" id="JAD70037.1"/>
    </source>
</evidence>
<accession>A0A0A9CEW5</accession>
<dbReference type="EMBL" id="GBRH01227858">
    <property type="protein sequence ID" value="JAD70037.1"/>
    <property type="molecule type" value="Transcribed_RNA"/>
</dbReference>
<reference evidence="1" key="2">
    <citation type="journal article" date="2015" name="Data Brief">
        <title>Shoot transcriptome of the giant reed, Arundo donax.</title>
        <authorList>
            <person name="Barrero R.A."/>
            <person name="Guerrero F.D."/>
            <person name="Moolhuijzen P."/>
            <person name="Goolsby J.A."/>
            <person name="Tidwell J."/>
            <person name="Bellgard S.E."/>
            <person name="Bellgard M.I."/>
        </authorList>
    </citation>
    <scope>NUCLEOTIDE SEQUENCE</scope>
    <source>
        <tissue evidence="1">Shoot tissue taken approximately 20 cm above the soil surface</tissue>
    </source>
</reference>
<name>A0A0A9CEW5_ARUDO</name>
<sequence>MQVAKTGNRIMGAIWLGNSVYHHVCTDWKRKKRRGADD</sequence>
<reference evidence="1" key="1">
    <citation type="submission" date="2014-09" db="EMBL/GenBank/DDBJ databases">
        <authorList>
            <person name="Magalhaes I.L.F."/>
            <person name="Oliveira U."/>
            <person name="Santos F.R."/>
            <person name="Vidigal T.H.D.A."/>
            <person name="Brescovit A.D."/>
            <person name="Santos A.J."/>
        </authorList>
    </citation>
    <scope>NUCLEOTIDE SEQUENCE</scope>
    <source>
        <tissue evidence="1">Shoot tissue taken approximately 20 cm above the soil surface</tissue>
    </source>
</reference>
<protein>
    <submittedName>
        <fullName evidence="1">Uncharacterized protein</fullName>
    </submittedName>
</protein>
<organism evidence="1">
    <name type="scientific">Arundo donax</name>
    <name type="common">Giant reed</name>
    <name type="synonym">Donax arundinaceus</name>
    <dbReference type="NCBI Taxonomy" id="35708"/>
    <lineage>
        <taxon>Eukaryota</taxon>
        <taxon>Viridiplantae</taxon>
        <taxon>Streptophyta</taxon>
        <taxon>Embryophyta</taxon>
        <taxon>Tracheophyta</taxon>
        <taxon>Spermatophyta</taxon>
        <taxon>Magnoliopsida</taxon>
        <taxon>Liliopsida</taxon>
        <taxon>Poales</taxon>
        <taxon>Poaceae</taxon>
        <taxon>PACMAD clade</taxon>
        <taxon>Arundinoideae</taxon>
        <taxon>Arundineae</taxon>
        <taxon>Arundo</taxon>
    </lineage>
</organism>
<proteinExistence type="predicted"/>